<dbReference type="SUPFAM" id="SSF53756">
    <property type="entry name" value="UDP-Glycosyltransferase/glycogen phosphorylase"/>
    <property type="match status" value="1"/>
</dbReference>
<feature type="domain" description="Glycosyl transferase family 1" evidence="1">
    <location>
        <begin position="194"/>
        <end position="333"/>
    </location>
</feature>
<comment type="caution">
    <text evidence="3">The sequence shown here is derived from an EMBL/GenBank/DDBJ whole genome shotgun (WGS) entry which is preliminary data.</text>
</comment>
<reference evidence="3 4" key="1">
    <citation type="submission" date="2019-03" db="EMBL/GenBank/DDBJ databases">
        <title>Genomic Encyclopedia of Type Strains, Phase IV (KMG-IV): sequencing the most valuable type-strain genomes for metagenomic binning, comparative biology and taxonomic classification.</title>
        <authorList>
            <person name="Goeker M."/>
        </authorList>
    </citation>
    <scope>NUCLEOTIDE SEQUENCE [LARGE SCALE GENOMIC DNA]</scope>
    <source>
        <strain evidence="3 4">DSM 103428</strain>
    </source>
</reference>
<evidence type="ECO:0000313" key="3">
    <source>
        <dbReference type="EMBL" id="TCK75798.1"/>
    </source>
</evidence>
<dbReference type="OrthoDB" id="9801609at2"/>
<dbReference type="PANTHER" id="PTHR45947">
    <property type="entry name" value="SULFOQUINOVOSYL TRANSFERASE SQD2"/>
    <property type="match status" value="1"/>
</dbReference>
<keyword evidence="4" id="KW-1185">Reference proteome</keyword>
<dbReference type="InterPro" id="IPR050194">
    <property type="entry name" value="Glycosyltransferase_grp1"/>
</dbReference>
<evidence type="ECO:0000313" key="4">
    <source>
        <dbReference type="Proteomes" id="UP000295210"/>
    </source>
</evidence>
<dbReference type="Pfam" id="PF00534">
    <property type="entry name" value="Glycos_transf_1"/>
    <property type="match status" value="1"/>
</dbReference>
<gene>
    <name evidence="3" type="ORF">C7378_0791</name>
</gene>
<dbReference type="Pfam" id="PF13439">
    <property type="entry name" value="Glyco_transf_4"/>
    <property type="match status" value="1"/>
</dbReference>
<dbReference type="EMBL" id="SMGK01000001">
    <property type="protein sequence ID" value="TCK75798.1"/>
    <property type="molecule type" value="Genomic_DNA"/>
</dbReference>
<dbReference type="Gene3D" id="3.40.50.2000">
    <property type="entry name" value="Glycogen Phosphorylase B"/>
    <property type="match status" value="2"/>
</dbReference>
<organism evidence="3 4">
    <name type="scientific">Acidipila rosea</name>
    <dbReference type="NCBI Taxonomy" id="768535"/>
    <lineage>
        <taxon>Bacteria</taxon>
        <taxon>Pseudomonadati</taxon>
        <taxon>Acidobacteriota</taxon>
        <taxon>Terriglobia</taxon>
        <taxon>Terriglobales</taxon>
        <taxon>Acidobacteriaceae</taxon>
        <taxon>Acidipila</taxon>
    </lineage>
</organism>
<evidence type="ECO:0000259" key="1">
    <source>
        <dbReference type="Pfam" id="PF00534"/>
    </source>
</evidence>
<protein>
    <submittedName>
        <fullName evidence="3">Glycosyltransferase involved in cell wall biosynthesis</fullName>
    </submittedName>
</protein>
<dbReference type="RefSeq" id="WP_131991937.1">
    <property type="nucleotide sequence ID" value="NZ_SMGK01000001.1"/>
</dbReference>
<dbReference type="AlphaFoldDB" id="A0A4R1LBD4"/>
<dbReference type="InterPro" id="IPR028098">
    <property type="entry name" value="Glyco_trans_4-like_N"/>
</dbReference>
<dbReference type="Proteomes" id="UP000295210">
    <property type="component" value="Unassembled WGS sequence"/>
</dbReference>
<proteinExistence type="predicted"/>
<dbReference type="GO" id="GO:0016757">
    <property type="term" value="F:glycosyltransferase activity"/>
    <property type="evidence" value="ECO:0007669"/>
    <property type="project" value="InterPro"/>
</dbReference>
<feature type="domain" description="Glycosyltransferase subfamily 4-like N-terminal" evidence="2">
    <location>
        <begin position="14"/>
        <end position="187"/>
    </location>
</feature>
<sequence length="387" mass="44169">MRVAIIHYWFLVSGGGERVIEVLADMYPDADIFTLFAENKSIPANIDARRIKASFLNKSKLARRMNRALFPVYPLAVESFDLRDYDLIISSDSPPVKGIVTEPHQLHLCYCHTPGRYLWDYYDTFRQTLPWVARPGFSIATEYVRRWDYSAAQRVDGFAANSHFVANRIEKYYNRRSTVIYPPVDTAHSFLSHQPDEYYLHVGRLVASKRVDLMIEACNRLNRKLLIAGTGREEGYLKSLAGKTVEFLGRVPDDQLPNLYANCRALLFPAEEDFGIVPLEAQSYGRPVIAYGKGGSLETIKGHPRESFRSGLFFHEQSIDALCDAMLAFEDVEHLFHPQAIQEHARSFDTSVFIRRMRDFVGSALHDHSSLEAREEGDRAELPRVAS</sequence>
<evidence type="ECO:0000259" key="2">
    <source>
        <dbReference type="Pfam" id="PF13439"/>
    </source>
</evidence>
<dbReference type="InterPro" id="IPR001296">
    <property type="entry name" value="Glyco_trans_1"/>
</dbReference>
<dbReference type="PANTHER" id="PTHR45947:SF3">
    <property type="entry name" value="SULFOQUINOVOSYL TRANSFERASE SQD2"/>
    <property type="match status" value="1"/>
</dbReference>
<name>A0A4R1LBD4_9BACT</name>
<keyword evidence="3" id="KW-0808">Transferase</keyword>
<accession>A0A4R1LBD4</accession>